<keyword evidence="3" id="KW-0067">ATP-binding</keyword>
<keyword evidence="2" id="KW-0378">Hydrolase</keyword>
<dbReference type="EMBL" id="FNCJ01000005">
    <property type="protein sequence ID" value="SDG80645.1"/>
    <property type="molecule type" value="Genomic_DNA"/>
</dbReference>
<dbReference type="AlphaFoldDB" id="A0A1G7X8W8"/>
<dbReference type="Gene3D" id="1.10.10.10">
    <property type="entry name" value="Winged helix-like DNA-binding domain superfamily/Winged helix DNA-binding domain"/>
    <property type="match status" value="1"/>
</dbReference>
<dbReference type="InterPro" id="IPR027417">
    <property type="entry name" value="P-loop_NTPase"/>
</dbReference>
<keyword evidence="1" id="KW-0547">Nucleotide-binding</keyword>
<sequence length="492" mass="55416">MGKLSELDLSMDPFADGPIGSSAENLHSAKVTRVIAKLSEVAIKTGKRESCELKYAQSIADDPDWAVAQRDENVSFYRWQGNYWKPQTKHEAQKHAFTWLETNEPGLVSAKLATQCSQSAQFKAAVLPGQPAADIVPLQDCWIVVNADGSLSVRTPDRSVGVTYQILASLNAAGATYVPAPVPGGTFFHSFLLTSLPNLEVRNLVQEYCGYTLLNDTRFQVAQVWQGQGSNGKSVLLKIMQKLHQKSAAIRLDNMEKFGLQSLVDASLAVAAETPKRGINEQVLKACITSDPVVIEAKQRNEFTYHSTAKWIIACNRFPHINDETDGVWRRLQIIDWNVQFDKRNRIERLDELIIERELHHVVNWCLEGLQRLLRRGSFDEPQSVLANTMREKESSNTVLAFSEDYSVGYSEGGKTLAKDAIYEKYLSYCEECGHTPCGNVEFWSRMRAGFPHLKETKKREGGRQKRHVNLAFFQPEPEDMTTQEEINEAFK</sequence>
<evidence type="ECO:0000313" key="6">
    <source>
        <dbReference type="Proteomes" id="UP000199706"/>
    </source>
</evidence>
<dbReference type="InterPro" id="IPR014015">
    <property type="entry name" value="Helicase_SF3_DNA-vir"/>
</dbReference>
<evidence type="ECO:0000313" key="5">
    <source>
        <dbReference type="EMBL" id="SDG80645.1"/>
    </source>
</evidence>
<evidence type="ECO:0000259" key="4">
    <source>
        <dbReference type="PROSITE" id="PS51206"/>
    </source>
</evidence>
<organism evidence="5 6">
    <name type="scientific">Paraburkholderia phenazinium</name>
    <dbReference type="NCBI Taxonomy" id="60549"/>
    <lineage>
        <taxon>Bacteria</taxon>
        <taxon>Pseudomonadati</taxon>
        <taxon>Pseudomonadota</taxon>
        <taxon>Betaproteobacteria</taxon>
        <taxon>Burkholderiales</taxon>
        <taxon>Burkholderiaceae</taxon>
        <taxon>Paraburkholderia</taxon>
    </lineage>
</organism>
<dbReference type="SUPFAM" id="SSF46785">
    <property type="entry name" value="Winged helix' DNA-binding domain"/>
    <property type="match status" value="1"/>
</dbReference>
<proteinExistence type="predicted"/>
<dbReference type="NCBIfam" id="TIGR01613">
    <property type="entry name" value="primase_Cterm"/>
    <property type="match status" value="1"/>
</dbReference>
<dbReference type="InterPro" id="IPR036390">
    <property type="entry name" value="WH_DNA-bd_sf"/>
</dbReference>
<dbReference type="SUPFAM" id="SSF52540">
    <property type="entry name" value="P-loop containing nucleoside triphosphate hydrolases"/>
    <property type="match status" value="1"/>
</dbReference>
<dbReference type="RefSeq" id="WP_176860742.1">
    <property type="nucleotide sequence ID" value="NZ_FNCJ01000005.1"/>
</dbReference>
<protein>
    <submittedName>
        <fullName evidence="5">Phage/plasmid primase, P4 family, C-terminal domain-containing protein</fullName>
    </submittedName>
</protein>
<dbReference type="Gene3D" id="3.40.50.300">
    <property type="entry name" value="P-loop containing nucleotide triphosphate hydrolases"/>
    <property type="match status" value="1"/>
</dbReference>
<dbReference type="PANTHER" id="PTHR35372">
    <property type="entry name" value="ATP BINDING PROTEIN-RELATED"/>
    <property type="match status" value="1"/>
</dbReference>
<dbReference type="Proteomes" id="UP000199706">
    <property type="component" value="Unassembled WGS sequence"/>
</dbReference>
<dbReference type="InterPro" id="IPR051620">
    <property type="entry name" value="ORF904-like_C"/>
</dbReference>
<dbReference type="GO" id="GO:0016787">
    <property type="term" value="F:hydrolase activity"/>
    <property type="evidence" value="ECO:0007669"/>
    <property type="project" value="UniProtKB-KW"/>
</dbReference>
<dbReference type="PANTHER" id="PTHR35372:SF2">
    <property type="entry name" value="SF3 HELICASE DOMAIN-CONTAINING PROTEIN"/>
    <property type="match status" value="1"/>
</dbReference>
<evidence type="ECO:0000256" key="2">
    <source>
        <dbReference type="ARBA" id="ARBA00022801"/>
    </source>
</evidence>
<name>A0A1G7X8W8_9BURK</name>
<reference evidence="5 6" key="1">
    <citation type="submission" date="2016-10" db="EMBL/GenBank/DDBJ databases">
        <authorList>
            <person name="de Groot N.N."/>
        </authorList>
    </citation>
    <scope>NUCLEOTIDE SEQUENCE [LARGE SCALE GENOMIC DNA]</scope>
    <source>
        <strain evidence="5 6">LMG 2247</strain>
    </source>
</reference>
<evidence type="ECO:0000256" key="1">
    <source>
        <dbReference type="ARBA" id="ARBA00022741"/>
    </source>
</evidence>
<dbReference type="Pfam" id="PF19263">
    <property type="entry name" value="DUF5906"/>
    <property type="match status" value="1"/>
</dbReference>
<feature type="domain" description="SF3 helicase" evidence="4">
    <location>
        <begin position="200"/>
        <end position="350"/>
    </location>
</feature>
<gene>
    <name evidence="5" type="ORF">SAMN05216466_105247</name>
</gene>
<dbReference type="InterPro" id="IPR045455">
    <property type="entry name" value="NrS-1_pol-like_helicase"/>
</dbReference>
<dbReference type="InterPro" id="IPR036388">
    <property type="entry name" value="WH-like_DNA-bd_sf"/>
</dbReference>
<evidence type="ECO:0000256" key="3">
    <source>
        <dbReference type="ARBA" id="ARBA00022840"/>
    </source>
</evidence>
<accession>A0A1G7X8W8</accession>
<dbReference type="GO" id="GO:0005524">
    <property type="term" value="F:ATP binding"/>
    <property type="evidence" value="ECO:0007669"/>
    <property type="project" value="UniProtKB-KW"/>
</dbReference>
<dbReference type="PROSITE" id="PS51206">
    <property type="entry name" value="SF3_HELICASE_1"/>
    <property type="match status" value="1"/>
</dbReference>
<dbReference type="InterPro" id="IPR006500">
    <property type="entry name" value="Helicase_put_C_phage/plasmid"/>
</dbReference>